<accession>A0A921MIX9</accession>
<evidence type="ECO:0008006" key="3">
    <source>
        <dbReference type="Google" id="ProtNLM"/>
    </source>
</evidence>
<gene>
    <name evidence="1" type="ORF">K8V01_00265</name>
</gene>
<dbReference type="Proteomes" id="UP000760668">
    <property type="component" value="Unassembled WGS sequence"/>
</dbReference>
<proteinExistence type="predicted"/>
<name>A0A921MIX9_9FIRM</name>
<evidence type="ECO:0000313" key="1">
    <source>
        <dbReference type="EMBL" id="HJG85454.1"/>
    </source>
</evidence>
<reference evidence="1" key="2">
    <citation type="submission" date="2021-09" db="EMBL/GenBank/DDBJ databases">
        <authorList>
            <person name="Gilroy R."/>
        </authorList>
    </citation>
    <scope>NUCLEOTIDE SEQUENCE</scope>
    <source>
        <strain evidence="1">CHK179-5677</strain>
    </source>
</reference>
<dbReference type="EMBL" id="DYUC01000004">
    <property type="protein sequence ID" value="HJG85454.1"/>
    <property type="molecule type" value="Genomic_DNA"/>
</dbReference>
<sequence length="235" mass="26660">MKIRCVWEHNGGDSMLYAVDFIGAFTRGASRDAAMQKMPAEISAYLKWKGNCTPGPFEPEIVQEKSSSLTVSDADSDVIFEDEKRALDMSEYLEAKALVLKSAQDFLALYQAMPEKDKSCLEARATFYGQVPRTASEMYEHTKNVNDYYFGELGVSAGNEGDIAACRERGFELLERRPGFLNNTVYAGSCREEWSLRKVLRRFVWHDRIHAKAMYRMARKTFGPDAVPNIFGFNL</sequence>
<comment type="caution">
    <text evidence="1">The sequence shown here is derived from an EMBL/GenBank/DDBJ whole genome shotgun (WGS) entry which is preliminary data.</text>
</comment>
<dbReference type="AlphaFoldDB" id="A0A921MIX9"/>
<evidence type="ECO:0000313" key="2">
    <source>
        <dbReference type="Proteomes" id="UP000760668"/>
    </source>
</evidence>
<protein>
    <recommendedName>
        <fullName evidence="3">DinB-like domain-containing protein</fullName>
    </recommendedName>
</protein>
<organism evidence="1 2">
    <name type="scientific">Pseudoflavonifractor capillosus</name>
    <dbReference type="NCBI Taxonomy" id="106588"/>
    <lineage>
        <taxon>Bacteria</taxon>
        <taxon>Bacillati</taxon>
        <taxon>Bacillota</taxon>
        <taxon>Clostridia</taxon>
        <taxon>Eubacteriales</taxon>
        <taxon>Oscillospiraceae</taxon>
        <taxon>Pseudoflavonifractor</taxon>
    </lineage>
</organism>
<dbReference type="RefSeq" id="WP_295369615.1">
    <property type="nucleotide sequence ID" value="NZ_DYUC01000004.1"/>
</dbReference>
<reference evidence="1" key="1">
    <citation type="journal article" date="2021" name="PeerJ">
        <title>Extensive microbial diversity within the chicken gut microbiome revealed by metagenomics and culture.</title>
        <authorList>
            <person name="Gilroy R."/>
            <person name="Ravi A."/>
            <person name="Getino M."/>
            <person name="Pursley I."/>
            <person name="Horton D.L."/>
            <person name="Alikhan N.F."/>
            <person name="Baker D."/>
            <person name="Gharbi K."/>
            <person name="Hall N."/>
            <person name="Watson M."/>
            <person name="Adriaenssens E.M."/>
            <person name="Foster-Nyarko E."/>
            <person name="Jarju S."/>
            <person name="Secka A."/>
            <person name="Antonio M."/>
            <person name="Oren A."/>
            <person name="Chaudhuri R.R."/>
            <person name="La Ragione R."/>
            <person name="Hildebrand F."/>
            <person name="Pallen M.J."/>
        </authorList>
    </citation>
    <scope>NUCLEOTIDE SEQUENCE</scope>
    <source>
        <strain evidence="1">CHK179-5677</strain>
    </source>
</reference>